<name>A0A2I1I4U2_9ACTO</name>
<keyword evidence="1 7" id="KW-0963">Cytoplasm</keyword>
<dbReference type="EC" id="6.3.4.19" evidence="7"/>
<dbReference type="PANTHER" id="PTHR43033">
    <property type="entry name" value="TRNA(ILE)-LYSIDINE SYNTHASE-RELATED"/>
    <property type="match status" value="1"/>
</dbReference>
<evidence type="ECO:0000259" key="8">
    <source>
        <dbReference type="Pfam" id="PF01171"/>
    </source>
</evidence>
<dbReference type="SUPFAM" id="SSF52402">
    <property type="entry name" value="Adenine nucleotide alpha hydrolases-like"/>
    <property type="match status" value="1"/>
</dbReference>
<dbReference type="EMBL" id="PKKJ01000006">
    <property type="protein sequence ID" value="PKY66130.1"/>
    <property type="molecule type" value="Genomic_DNA"/>
</dbReference>
<dbReference type="CDD" id="cd01992">
    <property type="entry name" value="TilS_N"/>
    <property type="match status" value="1"/>
</dbReference>
<comment type="caution">
    <text evidence="10">The sequence shown here is derived from an EMBL/GenBank/DDBJ whole genome shotgun (WGS) entry which is preliminary data.</text>
</comment>
<keyword evidence="4 7" id="KW-0547">Nucleotide-binding</keyword>
<comment type="function">
    <text evidence="7">Ligates lysine onto the cytidine present at position 34 of the AUA codon-specific tRNA(Ile) that contains the anticodon CAU, in an ATP-dependent manner. Cytidine is converted to lysidine, thus changing the amino acid specificity of the tRNA from methionine to isoleucine.</text>
</comment>
<protein>
    <recommendedName>
        <fullName evidence="7">tRNA(Ile)-lysidine synthase</fullName>
        <ecNumber evidence="7">6.3.4.19</ecNumber>
    </recommendedName>
    <alternativeName>
        <fullName evidence="7">tRNA(Ile)-2-lysyl-cytidine synthase</fullName>
    </alternativeName>
    <alternativeName>
        <fullName evidence="7">tRNA(Ile)-lysidine synthetase</fullName>
    </alternativeName>
</protein>
<dbReference type="InterPro" id="IPR011063">
    <property type="entry name" value="TilS/TtcA_N"/>
</dbReference>
<proteinExistence type="inferred from homology"/>
<evidence type="ECO:0000256" key="2">
    <source>
        <dbReference type="ARBA" id="ARBA00022598"/>
    </source>
</evidence>
<dbReference type="OrthoDB" id="5244702at2"/>
<dbReference type="HAMAP" id="MF_01161">
    <property type="entry name" value="tRNA_Ile_lys_synt"/>
    <property type="match status" value="1"/>
</dbReference>
<dbReference type="GO" id="GO:0006400">
    <property type="term" value="P:tRNA modification"/>
    <property type="evidence" value="ECO:0007669"/>
    <property type="project" value="UniProtKB-UniRule"/>
</dbReference>
<dbReference type="Pfam" id="PF01171">
    <property type="entry name" value="ATP_bind_3"/>
    <property type="match status" value="1"/>
</dbReference>
<evidence type="ECO:0000313" key="11">
    <source>
        <dbReference type="Proteomes" id="UP000234545"/>
    </source>
</evidence>
<dbReference type="SUPFAM" id="SSF82829">
    <property type="entry name" value="MesJ substrate recognition domain-like"/>
    <property type="match status" value="1"/>
</dbReference>
<keyword evidence="5 7" id="KW-0067">ATP-binding</keyword>
<dbReference type="InterPro" id="IPR015262">
    <property type="entry name" value="tRNA_Ile_lys_synt_subst-bd"/>
</dbReference>
<dbReference type="Proteomes" id="UP000234545">
    <property type="component" value="Unassembled WGS sequence"/>
</dbReference>
<dbReference type="InterPro" id="IPR012795">
    <property type="entry name" value="tRNA_Ile_lys_synt_N"/>
</dbReference>
<dbReference type="Gene3D" id="3.40.50.620">
    <property type="entry name" value="HUPs"/>
    <property type="match status" value="1"/>
</dbReference>
<comment type="subcellular location">
    <subcellularLocation>
        <location evidence="7">Cytoplasm</location>
    </subcellularLocation>
</comment>
<evidence type="ECO:0000256" key="3">
    <source>
        <dbReference type="ARBA" id="ARBA00022694"/>
    </source>
</evidence>
<comment type="catalytic activity">
    <reaction evidence="6 7">
        <text>cytidine(34) in tRNA(Ile2) + L-lysine + ATP = lysidine(34) in tRNA(Ile2) + AMP + diphosphate + H(+)</text>
        <dbReference type="Rhea" id="RHEA:43744"/>
        <dbReference type="Rhea" id="RHEA-COMP:10625"/>
        <dbReference type="Rhea" id="RHEA-COMP:10670"/>
        <dbReference type="ChEBI" id="CHEBI:15378"/>
        <dbReference type="ChEBI" id="CHEBI:30616"/>
        <dbReference type="ChEBI" id="CHEBI:32551"/>
        <dbReference type="ChEBI" id="CHEBI:33019"/>
        <dbReference type="ChEBI" id="CHEBI:82748"/>
        <dbReference type="ChEBI" id="CHEBI:83665"/>
        <dbReference type="ChEBI" id="CHEBI:456215"/>
        <dbReference type="EC" id="6.3.4.19"/>
    </reaction>
</comment>
<comment type="domain">
    <text evidence="7">The N-terminal region contains the highly conserved SGGXDS motif, predicted to be a P-loop motif involved in ATP binding.</text>
</comment>
<keyword evidence="3 7" id="KW-0819">tRNA processing</keyword>
<evidence type="ECO:0000256" key="5">
    <source>
        <dbReference type="ARBA" id="ARBA00022840"/>
    </source>
</evidence>
<feature type="domain" description="tRNA(Ile)-lysidine/2-thiocytidine synthase N-terminal" evidence="8">
    <location>
        <begin position="61"/>
        <end position="227"/>
    </location>
</feature>
<accession>A0A2I1I4U2</accession>
<dbReference type="Gene3D" id="1.20.59.20">
    <property type="match status" value="1"/>
</dbReference>
<dbReference type="GO" id="GO:0005737">
    <property type="term" value="C:cytoplasm"/>
    <property type="evidence" value="ECO:0007669"/>
    <property type="project" value="UniProtKB-SubCell"/>
</dbReference>
<evidence type="ECO:0000256" key="7">
    <source>
        <dbReference type="HAMAP-Rule" id="MF_01161"/>
    </source>
</evidence>
<organism evidence="10 11">
    <name type="scientific">Schaalia turicensis</name>
    <dbReference type="NCBI Taxonomy" id="131111"/>
    <lineage>
        <taxon>Bacteria</taxon>
        <taxon>Bacillati</taxon>
        <taxon>Actinomycetota</taxon>
        <taxon>Actinomycetes</taxon>
        <taxon>Actinomycetales</taxon>
        <taxon>Actinomycetaceae</taxon>
        <taxon>Schaalia</taxon>
    </lineage>
</organism>
<feature type="binding site" evidence="7">
    <location>
        <begin position="66"/>
        <end position="71"/>
    </location>
    <ligand>
        <name>ATP</name>
        <dbReference type="ChEBI" id="CHEBI:30616"/>
    </ligand>
</feature>
<evidence type="ECO:0000313" key="10">
    <source>
        <dbReference type="EMBL" id="PKY66130.1"/>
    </source>
</evidence>
<sequence length="398" mass="43034">MKTKRTFLRLTNAHTPTCGLCALAETPSLSSRIGPNPGGGLGRVSRAVWACLKEFQPGSAVVIGLSGGADSLALTLCALDCASRLGLDIVTVTVDHGVRAESADEARAVGDLARSYGADSHVMRVALADKGGPEGAGREARREVLTRVARSYDAPILLGHTLDDQAETVLLRLGRGSGAHSLRAMRQDATDREGIRWIRPLLHLRRADTIATCQALAVGFVDDPTNYPDGPWKTADGSPLRRSALRHRAIPLLGEALGSDPALALARTATLVARDDDALNQWADREWARVKVTLERPVSLSPIDEATHTYPATDTQTVALSVEPLKSLPQAVRTRIIRRFLIECGADESKLSMTHIDRVDNLVVNWHGQKEIEVPSLAIFRLKDKENGASLVPFLRTR</sequence>
<dbReference type="Pfam" id="PF09179">
    <property type="entry name" value="TilS"/>
    <property type="match status" value="1"/>
</dbReference>
<reference evidence="10 11" key="1">
    <citation type="submission" date="2017-12" db="EMBL/GenBank/DDBJ databases">
        <title>Phylogenetic diversity of female urinary microbiome.</title>
        <authorList>
            <person name="Thomas-White K."/>
            <person name="Wolfe A.J."/>
        </authorList>
    </citation>
    <scope>NUCLEOTIDE SEQUENCE [LARGE SCALE GENOMIC DNA]</scope>
    <source>
        <strain evidence="10 11">UMB0250</strain>
    </source>
</reference>
<evidence type="ECO:0000259" key="9">
    <source>
        <dbReference type="Pfam" id="PF09179"/>
    </source>
</evidence>
<dbReference type="GO" id="GO:0032267">
    <property type="term" value="F:tRNA(Ile)-lysidine synthase activity"/>
    <property type="evidence" value="ECO:0007669"/>
    <property type="project" value="UniProtKB-EC"/>
</dbReference>
<feature type="domain" description="tRNA(Ile)-lysidine synthase substrate-binding" evidence="9">
    <location>
        <begin position="320"/>
        <end position="379"/>
    </location>
</feature>
<dbReference type="PANTHER" id="PTHR43033:SF1">
    <property type="entry name" value="TRNA(ILE)-LYSIDINE SYNTHASE-RELATED"/>
    <property type="match status" value="1"/>
</dbReference>
<dbReference type="InterPro" id="IPR014729">
    <property type="entry name" value="Rossmann-like_a/b/a_fold"/>
</dbReference>
<gene>
    <name evidence="7 10" type="primary">tilS</name>
    <name evidence="10" type="ORF">CYJ25_06015</name>
</gene>
<evidence type="ECO:0000256" key="6">
    <source>
        <dbReference type="ARBA" id="ARBA00048539"/>
    </source>
</evidence>
<dbReference type="InterPro" id="IPR012094">
    <property type="entry name" value="tRNA_Ile_lys_synt"/>
</dbReference>
<dbReference type="NCBIfam" id="TIGR02432">
    <property type="entry name" value="lysidine_TilS_N"/>
    <property type="match status" value="1"/>
</dbReference>
<dbReference type="AlphaFoldDB" id="A0A2I1I4U2"/>
<keyword evidence="2 7" id="KW-0436">Ligase</keyword>
<evidence type="ECO:0000256" key="1">
    <source>
        <dbReference type="ARBA" id="ARBA00022490"/>
    </source>
</evidence>
<comment type="similarity">
    <text evidence="7">Belongs to the tRNA(Ile)-lysidine synthase family.</text>
</comment>
<evidence type="ECO:0000256" key="4">
    <source>
        <dbReference type="ARBA" id="ARBA00022741"/>
    </source>
</evidence>
<dbReference type="GO" id="GO:0005524">
    <property type="term" value="F:ATP binding"/>
    <property type="evidence" value="ECO:0007669"/>
    <property type="project" value="UniProtKB-UniRule"/>
</dbReference>